<sequence length="366" mass="37457">MRLSLVIATTWAAALVVAQGATAAAAPGAATPAAPVGDALQRPALATAAPERAVLLSAARAGQRLVAVGERGLVALSDDEGRTWRQAPCPVSVSLTMVRFADARNGVAVGHAGTVLTTADAGASWTLRLDGRRVAAAAQQAAATPAAQQEAARLVADGPDKPFLDVLLWDAKRMLAVGAYGLAMHSADGGVTWQPWMDRLPNPKGLHWYVAQRAGDTLLLAGEQGLLATSTDGGRNFRALASPYAGSWFTGDVSASGEWLLAGLRGNVWRSIDGGAQWQALASPVPASITAAVRGSNGQLLLASQAGLVLQVQGQALVPLRAAPLALPSALLPLRDGRLLALGATGVTLVSPAEDKAKAKETGERP</sequence>
<keyword evidence="2" id="KW-0604">Photosystem II</keyword>
<dbReference type="Pfam" id="PF14870">
    <property type="entry name" value="PSII_BNR"/>
    <property type="match status" value="1"/>
</dbReference>
<dbReference type="PANTHER" id="PTHR47199:SF2">
    <property type="entry name" value="PHOTOSYSTEM II STABILITY_ASSEMBLY FACTOR HCF136, CHLOROPLASTIC"/>
    <property type="match status" value="1"/>
</dbReference>
<reference evidence="5 6" key="1">
    <citation type="submission" date="2024-04" db="EMBL/GenBank/DDBJ databases">
        <title>Novel species of the genus Ideonella isolated from streams.</title>
        <authorList>
            <person name="Lu H."/>
        </authorList>
    </citation>
    <scope>NUCLEOTIDE SEQUENCE [LARGE SCALE GENOMIC DNA]</scope>
    <source>
        <strain evidence="5 6">LYT19W</strain>
    </source>
</reference>
<organism evidence="5 6">
    <name type="scientific">Ideonella margarita</name>
    <dbReference type="NCBI Taxonomy" id="2984191"/>
    <lineage>
        <taxon>Bacteria</taxon>
        <taxon>Pseudomonadati</taxon>
        <taxon>Pseudomonadota</taxon>
        <taxon>Betaproteobacteria</taxon>
        <taxon>Burkholderiales</taxon>
        <taxon>Sphaerotilaceae</taxon>
        <taxon>Ideonella</taxon>
    </lineage>
</organism>
<dbReference type="SUPFAM" id="SSF110296">
    <property type="entry name" value="Oligoxyloglucan reducing end-specific cellobiohydrolase"/>
    <property type="match status" value="1"/>
</dbReference>
<dbReference type="InterPro" id="IPR028203">
    <property type="entry name" value="PSII_CF48-like_dom"/>
</dbReference>
<evidence type="ECO:0000256" key="1">
    <source>
        <dbReference type="ARBA" id="ARBA00022531"/>
    </source>
</evidence>
<evidence type="ECO:0000256" key="2">
    <source>
        <dbReference type="ARBA" id="ARBA00023276"/>
    </source>
</evidence>
<evidence type="ECO:0000259" key="4">
    <source>
        <dbReference type="Pfam" id="PF14870"/>
    </source>
</evidence>
<feature type="domain" description="Photosynthesis system II assembly factor Ycf48/Hcf136-like" evidence="4">
    <location>
        <begin position="160"/>
        <end position="307"/>
    </location>
</feature>
<dbReference type="EMBL" id="JBBUTI010000001">
    <property type="protein sequence ID" value="MEK8044794.1"/>
    <property type="molecule type" value="Genomic_DNA"/>
</dbReference>
<feature type="chain" id="PRO_5047417511" evidence="3">
    <location>
        <begin position="24"/>
        <end position="366"/>
    </location>
</feature>
<proteinExistence type="predicted"/>
<dbReference type="InterPro" id="IPR015943">
    <property type="entry name" value="WD40/YVTN_repeat-like_dom_sf"/>
</dbReference>
<name>A0ABU9C2A1_9BURK</name>
<dbReference type="PANTHER" id="PTHR47199">
    <property type="entry name" value="PHOTOSYSTEM II STABILITY/ASSEMBLY FACTOR HCF136, CHLOROPLASTIC"/>
    <property type="match status" value="1"/>
</dbReference>
<comment type="caution">
    <text evidence="5">The sequence shown here is derived from an EMBL/GenBank/DDBJ whole genome shotgun (WGS) entry which is preliminary data.</text>
</comment>
<keyword evidence="6" id="KW-1185">Reference proteome</keyword>
<dbReference type="Gene3D" id="2.130.10.10">
    <property type="entry name" value="YVTN repeat-like/Quinoprotein amine dehydrogenase"/>
    <property type="match status" value="2"/>
</dbReference>
<gene>
    <name evidence="5" type="ORF">AACH00_00380</name>
</gene>
<protein>
    <submittedName>
        <fullName evidence="5">YCF48-related protein</fullName>
    </submittedName>
</protein>
<evidence type="ECO:0000313" key="5">
    <source>
        <dbReference type="EMBL" id="MEK8044794.1"/>
    </source>
</evidence>
<keyword evidence="3" id="KW-0732">Signal</keyword>
<feature type="signal peptide" evidence="3">
    <location>
        <begin position="1"/>
        <end position="23"/>
    </location>
</feature>
<keyword evidence="1" id="KW-0602">Photosynthesis</keyword>
<dbReference type="Proteomes" id="UP001379945">
    <property type="component" value="Unassembled WGS sequence"/>
</dbReference>
<evidence type="ECO:0000256" key="3">
    <source>
        <dbReference type="SAM" id="SignalP"/>
    </source>
</evidence>
<dbReference type="RefSeq" id="WP_341396955.1">
    <property type="nucleotide sequence ID" value="NZ_JBBUTI010000001.1"/>
</dbReference>
<accession>A0ABU9C2A1</accession>
<evidence type="ECO:0000313" key="6">
    <source>
        <dbReference type="Proteomes" id="UP001379945"/>
    </source>
</evidence>